<name>A0A160U0L3_9ZZZZ</name>
<keyword evidence="2" id="KW-0489">Methyltransferase</keyword>
<dbReference type="AlphaFoldDB" id="A0A160U0L3"/>
<dbReference type="GO" id="GO:0032259">
    <property type="term" value="P:methylation"/>
    <property type="evidence" value="ECO:0007669"/>
    <property type="project" value="UniProtKB-KW"/>
</dbReference>
<dbReference type="GO" id="GO:0008168">
    <property type="term" value="F:methyltransferase activity"/>
    <property type="evidence" value="ECO:0007669"/>
    <property type="project" value="UniProtKB-KW"/>
</dbReference>
<protein>
    <submittedName>
        <fullName evidence="2">SAM-dependent methyltransferases</fullName>
    </submittedName>
</protein>
<dbReference type="EMBL" id="CZQD01000034">
    <property type="protein sequence ID" value="CUS56981.1"/>
    <property type="molecule type" value="Genomic_DNA"/>
</dbReference>
<accession>A0A160U0L3</accession>
<organism evidence="2">
    <name type="scientific">hydrothermal vent metagenome</name>
    <dbReference type="NCBI Taxonomy" id="652676"/>
    <lineage>
        <taxon>unclassified sequences</taxon>
        <taxon>metagenomes</taxon>
        <taxon>ecological metagenomes</taxon>
    </lineage>
</organism>
<proteinExistence type="predicted"/>
<dbReference type="Pfam" id="PF13649">
    <property type="entry name" value="Methyltransf_25"/>
    <property type="match status" value="1"/>
</dbReference>
<evidence type="ECO:0000313" key="2">
    <source>
        <dbReference type="EMBL" id="CUS56981.1"/>
    </source>
</evidence>
<dbReference type="Gene3D" id="3.40.50.150">
    <property type="entry name" value="Vaccinia Virus protein VP39"/>
    <property type="match status" value="1"/>
</dbReference>
<dbReference type="InterPro" id="IPR041698">
    <property type="entry name" value="Methyltransf_25"/>
</dbReference>
<gene>
    <name evidence="2" type="ORF">MGWOODY_Hyp1443</name>
</gene>
<sequence>MSQDKFALSEAFGPDHAATYDNQFEELQAIKGLLHLILETGLGKLPDNARILVAGAGTGAEVRYLATRFPKWQFALIDPSSAMLDVARRHAEAEGFAARCTFHNAYVSEVEAFDFEGATSLLVSHFLTQADSRTAYFRSIADRLRPGAPLFNADLCANMNAPDFPMVMELWLNLLSRTGMTPEGRAHYQQMFGSQFACHGPAKVEHMMESAGFALPAQCMQAGLIRGWLTAKA</sequence>
<reference evidence="2" key="1">
    <citation type="submission" date="2015-10" db="EMBL/GenBank/DDBJ databases">
        <authorList>
            <person name="Gilbert D.G."/>
        </authorList>
    </citation>
    <scope>NUCLEOTIDE SEQUENCE</scope>
</reference>
<feature type="domain" description="Methyltransferase" evidence="1">
    <location>
        <begin position="51"/>
        <end position="147"/>
    </location>
</feature>
<keyword evidence="2" id="KW-0808">Transferase</keyword>
<dbReference type="CDD" id="cd02440">
    <property type="entry name" value="AdoMet_MTases"/>
    <property type="match status" value="1"/>
</dbReference>
<evidence type="ECO:0000259" key="1">
    <source>
        <dbReference type="Pfam" id="PF13649"/>
    </source>
</evidence>
<dbReference type="InterPro" id="IPR029063">
    <property type="entry name" value="SAM-dependent_MTases_sf"/>
</dbReference>
<dbReference type="SUPFAM" id="SSF53335">
    <property type="entry name" value="S-adenosyl-L-methionine-dependent methyltransferases"/>
    <property type="match status" value="1"/>
</dbReference>